<dbReference type="InterPro" id="IPR029071">
    <property type="entry name" value="Ubiquitin-like_domsf"/>
</dbReference>
<feature type="domain" description="PI3K/PI4K catalytic" evidence="8">
    <location>
        <begin position="155"/>
        <end position="458"/>
    </location>
</feature>
<dbReference type="SUPFAM" id="SSF54236">
    <property type="entry name" value="Ubiquitin-like"/>
    <property type="match status" value="1"/>
</dbReference>
<dbReference type="PROSITE" id="PS50290">
    <property type="entry name" value="PI3_4_KINASE_3"/>
    <property type="match status" value="1"/>
</dbReference>
<keyword evidence="3" id="KW-0547">Nucleotide-binding</keyword>
<keyword evidence="2" id="KW-0808">Transferase</keyword>
<dbReference type="PANTHER" id="PTHR45800:SF11">
    <property type="entry name" value="PHOSPHATIDYLINOSITOL 3-KINASE-RELATED PROTEIN KINASE"/>
    <property type="match status" value="1"/>
</dbReference>
<dbReference type="SMART" id="SM00213">
    <property type="entry name" value="UBQ"/>
    <property type="match status" value="1"/>
</dbReference>
<reference evidence="9" key="1">
    <citation type="submission" date="2021-01" db="EMBL/GenBank/DDBJ databases">
        <authorList>
            <person name="Corre E."/>
            <person name="Pelletier E."/>
            <person name="Niang G."/>
            <person name="Scheremetjew M."/>
            <person name="Finn R."/>
            <person name="Kale V."/>
            <person name="Holt S."/>
            <person name="Cochrane G."/>
            <person name="Meng A."/>
            <person name="Brown T."/>
            <person name="Cohen L."/>
        </authorList>
    </citation>
    <scope>NUCLEOTIDE SEQUENCE</scope>
    <source>
        <strain evidence="9">CCMP1243</strain>
    </source>
</reference>
<sequence>MPSGSSIQRRTGARPAGEITVFVADADKQNPLLGKKRRLRLRTWSTVSEVKNEIQGRLRVPTQHQILVFGGMELRNGHSLQDCGVCKNNDTLYWALLPPRGVASSLTLALAGQSENAGVAGSRQVPAFPPPPTLPRCPRDLERLFYQCKRGLLLGKPPQASLDGSGGTYFLCDPSGVYRTAFKPADEEPCAANSPTGGAGDMGPKLGAFADPALLAAVGDAFGQEAATSRRGIPPGQSCLREVLAYALDHRGHARVPPTTLAWCGHPKMRYAPGEEPLPKLGSLQAFTPNLGVAEDFSCSKFSVDEVHRLAVFDIRVLNCDRNAANVLVTEDLELVPIDHGFCFPEVLEIGWCDWCWLDWPAAKQPMSPDTRCYILSLDPERDAGVVRHKFGLPEACARLVRLAGILLQEACRANLTLYQIANLVARQDLDNKTPSCLEEVLARAVQDSNEALALGGALPGPVASWDEPLRAPWPYPSGTDFVRSGPERRGDPSKASGAASSPDSVAACSPSLAALAFNEDLHGRTLEVFGGPRTSAAQNPGCVGGKDDSSFWDNATRQIRDLVRRTAEEDSANTDWRP</sequence>
<dbReference type="InterPro" id="IPR000403">
    <property type="entry name" value="PI3/4_kinase_cat_dom"/>
</dbReference>
<dbReference type="Pfam" id="PF00240">
    <property type="entry name" value="ubiquitin"/>
    <property type="match status" value="1"/>
</dbReference>
<dbReference type="Pfam" id="PF00454">
    <property type="entry name" value="PI3_PI4_kinase"/>
    <property type="match status" value="1"/>
</dbReference>
<keyword evidence="5" id="KW-0067">ATP-binding</keyword>
<keyword evidence="4" id="KW-0418">Kinase</keyword>
<feature type="region of interest" description="Disordered" evidence="6">
    <location>
        <begin position="477"/>
        <end position="504"/>
    </location>
</feature>
<evidence type="ECO:0000313" key="9">
    <source>
        <dbReference type="EMBL" id="CAD9695780.1"/>
    </source>
</evidence>
<dbReference type="PROSITE" id="PS50053">
    <property type="entry name" value="UBIQUITIN_2"/>
    <property type="match status" value="1"/>
</dbReference>
<dbReference type="Gene3D" id="3.10.20.90">
    <property type="entry name" value="Phosphatidylinositol 3-kinase Catalytic Subunit, Chain A, domain 1"/>
    <property type="match status" value="1"/>
</dbReference>
<evidence type="ECO:0000259" key="8">
    <source>
        <dbReference type="PROSITE" id="PS50290"/>
    </source>
</evidence>
<evidence type="ECO:0000256" key="6">
    <source>
        <dbReference type="SAM" id="MobiDB-lite"/>
    </source>
</evidence>
<dbReference type="InterPro" id="IPR000626">
    <property type="entry name" value="Ubiquitin-like_dom"/>
</dbReference>
<evidence type="ECO:0000256" key="4">
    <source>
        <dbReference type="ARBA" id="ARBA00022777"/>
    </source>
</evidence>
<proteinExistence type="inferred from homology"/>
<evidence type="ECO:0000256" key="5">
    <source>
        <dbReference type="ARBA" id="ARBA00022840"/>
    </source>
</evidence>
<protein>
    <recommendedName>
        <fullName evidence="10">Ubiquitin-like domain-containing protein</fullName>
    </recommendedName>
</protein>
<name>A0A7S2SC79_9STRA</name>
<dbReference type="GO" id="GO:0016301">
    <property type="term" value="F:kinase activity"/>
    <property type="evidence" value="ECO:0007669"/>
    <property type="project" value="UniProtKB-KW"/>
</dbReference>
<evidence type="ECO:0008006" key="10">
    <source>
        <dbReference type="Google" id="ProtNLM"/>
    </source>
</evidence>
<evidence type="ECO:0000256" key="1">
    <source>
        <dbReference type="ARBA" id="ARBA00008941"/>
    </source>
</evidence>
<accession>A0A7S2SC79</accession>
<dbReference type="InterPro" id="IPR044571">
    <property type="entry name" value="P4KG1-8"/>
</dbReference>
<evidence type="ECO:0000256" key="3">
    <source>
        <dbReference type="ARBA" id="ARBA00022741"/>
    </source>
</evidence>
<feature type="domain" description="Ubiquitin-like" evidence="7">
    <location>
        <begin position="19"/>
        <end position="85"/>
    </location>
</feature>
<evidence type="ECO:0000256" key="2">
    <source>
        <dbReference type="ARBA" id="ARBA00022679"/>
    </source>
</evidence>
<comment type="similarity">
    <text evidence="1">Belongs to the PI3/PI4-kinase family. Type II PI4K subfamily.</text>
</comment>
<dbReference type="AlphaFoldDB" id="A0A7S2SC79"/>
<dbReference type="PANTHER" id="PTHR45800">
    <property type="entry name" value="PHOSPHATIDYLINOSITOL 4-KINASE GAMMA"/>
    <property type="match status" value="1"/>
</dbReference>
<evidence type="ECO:0000259" key="7">
    <source>
        <dbReference type="PROSITE" id="PS50053"/>
    </source>
</evidence>
<dbReference type="GO" id="GO:0005524">
    <property type="term" value="F:ATP binding"/>
    <property type="evidence" value="ECO:0007669"/>
    <property type="project" value="UniProtKB-KW"/>
</dbReference>
<gene>
    <name evidence="9" type="ORF">RMAR1173_LOCUS13279</name>
</gene>
<organism evidence="9">
    <name type="scientific">Rhizochromulina marina</name>
    <dbReference type="NCBI Taxonomy" id="1034831"/>
    <lineage>
        <taxon>Eukaryota</taxon>
        <taxon>Sar</taxon>
        <taxon>Stramenopiles</taxon>
        <taxon>Ochrophyta</taxon>
        <taxon>Dictyochophyceae</taxon>
        <taxon>Rhizochromulinales</taxon>
        <taxon>Rhizochromulina</taxon>
    </lineage>
</organism>
<dbReference type="CDD" id="cd17039">
    <property type="entry name" value="Ubl_ubiquitin_like"/>
    <property type="match status" value="1"/>
</dbReference>
<dbReference type="EMBL" id="HBHJ01020039">
    <property type="protein sequence ID" value="CAD9695780.1"/>
    <property type="molecule type" value="Transcribed_RNA"/>
</dbReference>